<dbReference type="Pfam" id="PF09388">
    <property type="entry name" value="SpoOE-like"/>
    <property type="match status" value="1"/>
</dbReference>
<dbReference type="GO" id="GO:0043937">
    <property type="term" value="P:regulation of sporulation"/>
    <property type="evidence" value="ECO:0007669"/>
    <property type="project" value="InterPro"/>
</dbReference>
<organism evidence="1 4">
    <name type="scientific">Clostridium pasteurianum DSM 525 = ATCC 6013</name>
    <dbReference type="NCBI Taxonomy" id="1262449"/>
    <lineage>
        <taxon>Bacteria</taxon>
        <taxon>Bacillati</taxon>
        <taxon>Bacillota</taxon>
        <taxon>Clostridia</taxon>
        <taxon>Eubacteriales</taxon>
        <taxon>Clostridiaceae</taxon>
        <taxon>Clostridium</taxon>
    </lineage>
</organism>
<evidence type="ECO:0000313" key="1">
    <source>
        <dbReference type="EMBL" id="AJA51472.1"/>
    </source>
</evidence>
<gene>
    <name evidence="1" type="ORF">CLPA_c14050</name>
    <name evidence="2" type="ORF">CP6013_01769</name>
</gene>
<reference evidence="2" key="2">
    <citation type="submission" date="2015-10" db="EMBL/GenBank/DDBJ databases">
        <title>Improved Draft Genome Sequence of Clostridium pasteurianum Strain ATCC 6013 (DSM 525) Using a Hybrid Next-Generation Sequencing Approach.</title>
        <authorList>
            <person name="Pyne M.E."/>
            <person name="Utturkar S.M."/>
            <person name="Brown S.D."/>
            <person name="Moo-Young M."/>
            <person name="Chung D.A."/>
            <person name="Chou P.C."/>
        </authorList>
    </citation>
    <scope>NUCLEOTIDE SEQUENCE</scope>
    <source>
        <strain evidence="2">ATCC 6013</strain>
    </source>
</reference>
<evidence type="ECO:0000313" key="2">
    <source>
        <dbReference type="EMBL" id="KRU12521.1"/>
    </source>
</evidence>
<dbReference type="EMBL" id="CP009268">
    <property type="protein sequence ID" value="AJA51472.1"/>
    <property type="molecule type" value="Genomic_DNA"/>
</dbReference>
<dbReference type="Proteomes" id="UP000028042">
    <property type="component" value="Unassembled WGS sequence"/>
</dbReference>
<dbReference type="InterPro" id="IPR036638">
    <property type="entry name" value="HLH_DNA-bd_sf"/>
</dbReference>
<dbReference type="InterPro" id="IPR037208">
    <property type="entry name" value="Spo0E-like_sf"/>
</dbReference>
<evidence type="ECO:0000313" key="3">
    <source>
        <dbReference type="Proteomes" id="UP000028042"/>
    </source>
</evidence>
<reference evidence="2 3" key="3">
    <citation type="journal article" name="Genome Announc.">
        <title>Improved Draft Genome Sequence of Clostridium pasteurianum Strain ATCC 6013 (DSM 525) Using a Hybrid Next-Generation Sequencing Approach.</title>
        <authorList>
            <person name="Pyne M.E."/>
            <person name="Utturkar S."/>
            <person name="Brown S.D."/>
            <person name="Moo-Young M."/>
            <person name="Chung D.A."/>
            <person name="Chou C.P."/>
        </authorList>
    </citation>
    <scope>NUCLEOTIDE SEQUENCE [LARGE SCALE GENOMIC DNA]</scope>
    <source>
        <strain evidence="2 3">ATCC 6013</strain>
    </source>
</reference>
<dbReference type="PATRIC" id="fig|1262449.7.peg.1411"/>
<dbReference type="AlphaFoldDB" id="A0A0H3J231"/>
<sequence length="52" mass="6251">MLKDKISILREKLHLLILEEADYEEILKLSQELDEIIVEFIYEKLEKTSSEE</sequence>
<dbReference type="Proteomes" id="UP000030905">
    <property type="component" value="Chromosome"/>
</dbReference>
<evidence type="ECO:0000313" key="4">
    <source>
        <dbReference type="Proteomes" id="UP000030905"/>
    </source>
</evidence>
<accession>A0A0H3J231</accession>
<proteinExistence type="predicted"/>
<reference evidence="1 4" key="1">
    <citation type="journal article" date="2015" name="Genome Announc.">
        <title>Complete Genome Sequence of the Nitrogen-Fixing and Solvent-Producing Clostridium pasteurianum DSM 525.</title>
        <authorList>
            <person name="Poehlein A."/>
            <person name="Grosse-Honebrink A."/>
            <person name="Zhang Y."/>
            <person name="Minton N.P."/>
            <person name="Daniel R."/>
        </authorList>
    </citation>
    <scope>NUCLEOTIDE SEQUENCE [LARGE SCALE GENOMIC DNA]</scope>
    <source>
        <strain evidence="1">DSM 525</strain>
        <strain evidence="4">DSM 525 / ATCC 6013</strain>
    </source>
</reference>
<dbReference type="InterPro" id="IPR018540">
    <property type="entry name" value="Spo0E-like"/>
</dbReference>
<keyword evidence="4" id="KW-1185">Reference proteome</keyword>
<dbReference type="GeneID" id="93076177"/>
<dbReference type="eggNOG" id="ENOG50328PG">
    <property type="taxonomic scope" value="Bacteria"/>
</dbReference>
<name>A0A0H3J231_CLOPA</name>
<dbReference type="GO" id="GO:0046983">
    <property type="term" value="F:protein dimerization activity"/>
    <property type="evidence" value="ECO:0007669"/>
    <property type="project" value="InterPro"/>
</dbReference>
<dbReference type="Gene3D" id="4.10.280.10">
    <property type="entry name" value="Helix-loop-helix DNA-binding domain"/>
    <property type="match status" value="1"/>
</dbReference>
<dbReference type="SUPFAM" id="SSF140500">
    <property type="entry name" value="BAS1536-like"/>
    <property type="match status" value="1"/>
</dbReference>
<protein>
    <submittedName>
        <fullName evidence="1">Spo0E like sporulation regulatory protein</fullName>
    </submittedName>
    <submittedName>
        <fullName evidence="2">Sporulation stage 0, Spo0E-like regulatory phosphatase</fullName>
    </submittedName>
</protein>
<dbReference type="KEGG" id="cpat:CLPA_c14050"/>
<dbReference type="RefSeq" id="WP_080751519.1">
    <property type="nucleotide sequence ID" value="NZ_ANZB01000018.1"/>
</dbReference>
<dbReference type="KEGG" id="cpae:CPAST_c14050"/>
<dbReference type="EMBL" id="JPGY02000001">
    <property type="protein sequence ID" value="KRU12521.1"/>
    <property type="molecule type" value="Genomic_DNA"/>
</dbReference>